<keyword evidence="4 5" id="KW-0472">Membrane</keyword>
<accession>A0A7S4HCX1</accession>
<evidence type="ECO:0000256" key="2">
    <source>
        <dbReference type="ARBA" id="ARBA00022692"/>
    </source>
</evidence>
<keyword evidence="3 5" id="KW-1133">Transmembrane helix</keyword>
<reference evidence="6" key="1">
    <citation type="submission" date="2021-01" db="EMBL/GenBank/DDBJ databases">
        <authorList>
            <person name="Corre E."/>
            <person name="Pelletier E."/>
            <person name="Niang G."/>
            <person name="Scheremetjew M."/>
            <person name="Finn R."/>
            <person name="Kale V."/>
            <person name="Holt S."/>
            <person name="Cochrane G."/>
            <person name="Meng A."/>
            <person name="Brown T."/>
            <person name="Cohen L."/>
        </authorList>
    </citation>
    <scope>NUCLEOTIDE SEQUENCE</scope>
    <source>
        <strain evidence="6">UIO037</strain>
    </source>
</reference>
<feature type="transmembrane region" description="Helical" evidence="5">
    <location>
        <begin position="68"/>
        <end position="86"/>
    </location>
</feature>
<evidence type="ECO:0000256" key="3">
    <source>
        <dbReference type="ARBA" id="ARBA00022989"/>
    </source>
</evidence>
<feature type="transmembrane region" description="Helical" evidence="5">
    <location>
        <begin position="34"/>
        <end position="56"/>
    </location>
</feature>
<dbReference type="InterPro" id="IPR006214">
    <property type="entry name" value="Bax_inhibitor_1-related"/>
</dbReference>
<name>A0A7S4HCX1_9EUKA</name>
<feature type="transmembrane region" description="Helical" evidence="5">
    <location>
        <begin position="150"/>
        <end position="169"/>
    </location>
</feature>
<feature type="transmembrane region" description="Helical" evidence="5">
    <location>
        <begin position="181"/>
        <end position="199"/>
    </location>
</feature>
<dbReference type="Pfam" id="PF01027">
    <property type="entry name" value="Bax1-I"/>
    <property type="match status" value="1"/>
</dbReference>
<evidence type="ECO:0008006" key="7">
    <source>
        <dbReference type="Google" id="ProtNLM"/>
    </source>
</evidence>
<evidence type="ECO:0000256" key="4">
    <source>
        <dbReference type="ARBA" id="ARBA00023136"/>
    </source>
</evidence>
<protein>
    <recommendedName>
        <fullName evidence="7">Transmembrane BAX inhibitor motif-containing protein 4</fullName>
    </recommendedName>
</protein>
<keyword evidence="2 5" id="KW-0812">Transmembrane</keyword>
<dbReference type="EMBL" id="HBKO01001539">
    <property type="protein sequence ID" value="CAE2195413.1"/>
    <property type="molecule type" value="Transcribed_RNA"/>
</dbReference>
<proteinExistence type="inferred from homology"/>
<sequence>MQPAGPYGDLEHQGGKQFVSSYDAVIRAGFIRKVYSILAIQLIVTVGGAALCMLHDGIRETVLHTPSMFYAAMFLPLGLIFALMCYKDKHPTNIILLGCFTVCEAYTVGVICAMYYASGMGMLVLQALMLTAAVFVGLTAYTFTTKKDFSFLGAGLFTALIVLLVWSMLNMFFDFGLGGRMVFSLFGALLFSGYILYDTSQIMHHLGPDDYVEGAISLYLDLINLFLYLLEFLRTLQGGSD</sequence>
<comment type="similarity">
    <text evidence="5">Belongs to the BI1 family.</text>
</comment>
<evidence type="ECO:0000256" key="5">
    <source>
        <dbReference type="RuleBase" id="RU004379"/>
    </source>
</evidence>
<dbReference type="PANTHER" id="PTHR23291:SF50">
    <property type="entry name" value="PROTEIN LIFEGUARD 4"/>
    <property type="match status" value="1"/>
</dbReference>
<organism evidence="6">
    <name type="scientific">Prymnesium polylepis</name>
    <dbReference type="NCBI Taxonomy" id="72548"/>
    <lineage>
        <taxon>Eukaryota</taxon>
        <taxon>Haptista</taxon>
        <taxon>Haptophyta</taxon>
        <taxon>Prymnesiophyceae</taxon>
        <taxon>Prymnesiales</taxon>
        <taxon>Prymnesiaceae</taxon>
        <taxon>Prymnesium</taxon>
    </lineage>
</organism>
<evidence type="ECO:0000313" key="6">
    <source>
        <dbReference type="EMBL" id="CAE2195413.1"/>
    </source>
</evidence>
<comment type="subcellular location">
    <subcellularLocation>
        <location evidence="1">Membrane</location>
        <topology evidence="1">Multi-pass membrane protein</topology>
    </subcellularLocation>
</comment>
<dbReference type="PANTHER" id="PTHR23291">
    <property type="entry name" value="BAX INHIBITOR-RELATED"/>
    <property type="match status" value="1"/>
</dbReference>
<feature type="transmembrane region" description="Helical" evidence="5">
    <location>
        <begin position="93"/>
        <end position="117"/>
    </location>
</feature>
<dbReference type="GO" id="GO:0016020">
    <property type="term" value="C:membrane"/>
    <property type="evidence" value="ECO:0007669"/>
    <property type="project" value="UniProtKB-SubCell"/>
</dbReference>
<evidence type="ECO:0000256" key="1">
    <source>
        <dbReference type="ARBA" id="ARBA00004141"/>
    </source>
</evidence>
<gene>
    <name evidence="6" type="ORF">CPOL0286_LOCUS766</name>
</gene>
<feature type="transmembrane region" description="Helical" evidence="5">
    <location>
        <begin position="123"/>
        <end position="143"/>
    </location>
</feature>
<dbReference type="AlphaFoldDB" id="A0A7S4HCX1"/>